<organism evidence="1 2">
    <name type="scientific">Cajanus cajan</name>
    <name type="common">Pigeon pea</name>
    <name type="synonym">Cajanus indicus</name>
    <dbReference type="NCBI Taxonomy" id="3821"/>
    <lineage>
        <taxon>Eukaryota</taxon>
        <taxon>Viridiplantae</taxon>
        <taxon>Streptophyta</taxon>
        <taxon>Embryophyta</taxon>
        <taxon>Tracheophyta</taxon>
        <taxon>Spermatophyta</taxon>
        <taxon>Magnoliopsida</taxon>
        <taxon>eudicotyledons</taxon>
        <taxon>Gunneridae</taxon>
        <taxon>Pentapetalae</taxon>
        <taxon>rosids</taxon>
        <taxon>fabids</taxon>
        <taxon>Fabales</taxon>
        <taxon>Fabaceae</taxon>
        <taxon>Papilionoideae</taxon>
        <taxon>50 kb inversion clade</taxon>
        <taxon>NPAAA clade</taxon>
        <taxon>indigoferoid/millettioid clade</taxon>
        <taxon>Phaseoleae</taxon>
        <taxon>Cajanus</taxon>
    </lineage>
</organism>
<evidence type="ECO:0000313" key="1">
    <source>
        <dbReference type="EMBL" id="KYP35010.1"/>
    </source>
</evidence>
<dbReference type="Pfam" id="PF14223">
    <property type="entry name" value="Retrotran_gag_2"/>
    <property type="match status" value="1"/>
</dbReference>
<accession>A0A151QXH6</accession>
<gene>
    <name evidence="1" type="ORF">KK1_043968</name>
</gene>
<proteinExistence type="predicted"/>
<dbReference type="PANTHER" id="PTHR47481">
    <property type="match status" value="1"/>
</dbReference>
<name>A0A151QXH6_CAJCA</name>
<keyword evidence="2" id="KW-1185">Reference proteome</keyword>
<reference evidence="1" key="1">
    <citation type="journal article" date="2012" name="Nat. Biotechnol.">
        <title>Draft genome sequence of pigeonpea (Cajanus cajan), an orphan legume crop of resource-poor farmers.</title>
        <authorList>
            <person name="Varshney R.K."/>
            <person name="Chen W."/>
            <person name="Li Y."/>
            <person name="Bharti A.K."/>
            <person name="Saxena R.K."/>
            <person name="Schlueter J.A."/>
            <person name="Donoghue M.T."/>
            <person name="Azam S."/>
            <person name="Fan G."/>
            <person name="Whaley A.M."/>
            <person name="Farmer A.D."/>
            <person name="Sheridan J."/>
            <person name="Iwata A."/>
            <person name="Tuteja R."/>
            <person name="Penmetsa R.V."/>
            <person name="Wu W."/>
            <person name="Upadhyaya H.D."/>
            <person name="Yang S.P."/>
            <person name="Shah T."/>
            <person name="Saxena K.B."/>
            <person name="Michael T."/>
            <person name="McCombie W.R."/>
            <person name="Yang B."/>
            <person name="Zhang G."/>
            <person name="Yang H."/>
            <person name="Wang J."/>
            <person name="Spillane C."/>
            <person name="Cook D.R."/>
            <person name="May G.D."/>
            <person name="Xu X."/>
            <person name="Jackson S.A."/>
        </authorList>
    </citation>
    <scope>NUCLEOTIDE SEQUENCE [LARGE SCALE GENOMIC DNA]</scope>
</reference>
<dbReference type="PANTHER" id="PTHR47481:SF9">
    <property type="entry name" value="RETROTRANSPOSON GAG DOMAIN-CONTAINING PROTEIN"/>
    <property type="match status" value="1"/>
</dbReference>
<protein>
    <submittedName>
        <fullName evidence="1">Uncharacterized protein</fullName>
    </submittedName>
</protein>
<dbReference type="AlphaFoldDB" id="A0A151QXH6"/>
<dbReference type="Proteomes" id="UP000075243">
    <property type="component" value="Unassembled WGS sequence"/>
</dbReference>
<sequence length="145" mass="16576">MSLKECLSSITKGTSNVIEYLRSLHVIANELVLIGHPVDDLDLVIIALNSSGSSFCELTIAILTRDIPLMFDELFDKLIDFEIFMQWDDRHQQSFPNNHFLANELHPHLTHPMITRFKNGIFKPKQINIATKYPMPEPVEPSCLT</sequence>
<dbReference type="EMBL" id="KQ484460">
    <property type="protein sequence ID" value="KYP35010.1"/>
    <property type="molecule type" value="Genomic_DNA"/>
</dbReference>
<dbReference type="Gramene" id="C.cajan_41562.t">
    <property type="protein sequence ID" value="C.cajan_41562.t.cds1"/>
    <property type="gene ID" value="C.cajan_41562"/>
</dbReference>
<evidence type="ECO:0000313" key="2">
    <source>
        <dbReference type="Proteomes" id="UP000075243"/>
    </source>
</evidence>